<evidence type="ECO:0000313" key="2">
    <source>
        <dbReference type="Proteomes" id="UP000217790"/>
    </source>
</evidence>
<gene>
    <name evidence="1" type="ORF">ARMGADRAFT_1032507</name>
</gene>
<keyword evidence="2" id="KW-1185">Reference proteome</keyword>
<organism evidence="1 2">
    <name type="scientific">Armillaria gallica</name>
    <name type="common">Bulbous honey fungus</name>
    <name type="synonym">Armillaria bulbosa</name>
    <dbReference type="NCBI Taxonomy" id="47427"/>
    <lineage>
        <taxon>Eukaryota</taxon>
        <taxon>Fungi</taxon>
        <taxon>Dikarya</taxon>
        <taxon>Basidiomycota</taxon>
        <taxon>Agaricomycotina</taxon>
        <taxon>Agaricomycetes</taxon>
        <taxon>Agaricomycetidae</taxon>
        <taxon>Agaricales</taxon>
        <taxon>Marasmiineae</taxon>
        <taxon>Physalacriaceae</taxon>
        <taxon>Armillaria</taxon>
    </lineage>
</organism>
<dbReference type="InParanoid" id="A0A2H3D8S4"/>
<protein>
    <submittedName>
        <fullName evidence="1">Uncharacterized protein</fullName>
    </submittedName>
</protein>
<reference evidence="2" key="1">
    <citation type="journal article" date="2017" name="Nat. Ecol. Evol.">
        <title>Genome expansion and lineage-specific genetic innovations in the forest pathogenic fungi Armillaria.</title>
        <authorList>
            <person name="Sipos G."/>
            <person name="Prasanna A.N."/>
            <person name="Walter M.C."/>
            <person name="O'Connor E."/>
            <person name="Balint B."/>
            <person name="Krizsan K."/>
            <person name="Kiss B."/>
            <person name="Hess J."/>
            <person name="Varga T."/>
            <person name="Slot J."/>
            <person name="Riley R."/>
            <person name="Boka B."/>
            <person name="Rigling D."/>
            <person name="Barry K."/>
            <person name="Lee J."/>
            <person name="Mihaltcheva S."/>
            <person name="LaButti K."/>
            <person name="Lipzen A."/>
            <person name="Waldron R."/>
            <person name="Moloney N.M."/>
            <person name="Sperisen C."/>
            <person name="Kredics L."/>
            <person name="Vagvoelgyi C."/>
            <person name="Patrignani A."/>
            <person name="Fitzpatrick D."/>
            <person name="Nagy I."/>
            <person name="Doyle S."/>
            <person name="Anderson J.B."/>
            <person name="Grigoriev I.V."/>
            <person name="Gueldener U."/>
            <person name="Muensterkoetter M."/>
            <person name="Nagy L.G."/>
        </authorList>
    </citation>
    <scope>NUCLEOTIDE SEQUENCE [LARGE SCALE GENOMIC DNA]</scope>
    <source>
        <strain evidence="2">Ar21-2</strain>
    </source>
</reference>
<name>A0A2H3D8S4_ARMGA</name>
<dbReference type="Proteomes" id="UP000217790">
    <property type="component" value="Unassembled WGS sequence"/>
</dbReference>
<dbReference type="EMBL" id="KZ293665">
    <property type="protein sequence ID" value="PBK90500.1"/>
    <property type="molecule type" value="Genomic_DNA"/>
</dbReference>
<sequence>MYFEVILTKRMKAKADIPVPPWDMQLSSPLSQNHLNGRSDVIMSTSRVISATLANLIDCPSTWLDVMSQGPQKGGQLFFFGPDGPTYLPTRCAGPTFQHPLVSHRTTILHIRKGSRICWVVPYSGLEENQTIGERVAVARYHMPSDTYYTEPTTYKILNEVSALVARGVNLNHTPSMCTPAWLVRITEALCQLVWIGDDLSRPGEMSQYWLERMMEQTMHQEEMPIDAFMAIVDPTE</sequence>
<dbReference type="AlphaFoldDB" id="A0A2H3D8S4"/>
<proteinExistence type="predicted"/>
<evidence type="ECO:0000313" key="1">
    <source>
        <dbReference type="EMBL" id="PBK90500.1"/>
    </source>
</evidence>
<accession>A0A2H3D8S4</accession>
<dbReference type="OrthoDB" id="3113200at2759"/>